<feature type="region of interest" description="Disordered" evidence="1">
    <location>
        <begin position="52"/>
        <end position="71"/>
    </location>
</feature>
<keyword evidence="3" id="KW-1185">Reference proteome</keyword>
<accession>A0AAE0U2M8</accession>
<sequence length="602" mass="68184">MDTSTKSDSNEEGFGSFNLSPRKDWSSFVDTCYPYPAQHHPLQVRQFFESAVRRRPSTTSTTPASTKPNISNTHVIMDLPRELLYHAFEDIIAPFKEHRHDGLVPQSFIGNGIRFQVVETSFSPKAPHDSDLIVTGEASSRNINQVTGFGQPVDPLQVYHDIQSGTGGAVPDGWLKSKKASKELDKLLLSWKEDEISEEDLTEEDSDNESEPGDENTGNVSENAAALRYTFRASTRQASWMRQARQLKIDPDGSGQAFLKDRRDGDGPIESHRVIIDPLEINHGHATIHPRGTNTEQTMPIAKPNILATEEDDTIWELLHLDPAIFEDDFYPLEYLEYGFVWVEKPQMWETDEEIVAVGSSPYCPRRNESVSAIKSLREVARCRFRSPLQYQNLLRLSQLSRGVTSELGRILYQNCTAEFPYGPHLFHTFAAERPAILPKIRGVILHLECCANLNDTVTSELAYMLSFFSPSLRRPDSPCKQKLEFLSVKLTTTLIYIPHLLEENSTRKRRLMDKLREWAPLFKAVDTNQLVVMLEGTLSKYPDDEGRELEEYLSDHESSDGVTGSELIAEDILAMWTSPTTKHAKAYPDSYDPYNPTSPLF</sequence>
<dbReference type="AlphaFoldDB" id="A0AAE0U2M8"/>
<comment type="caution">
    <text evidence="2">The sequence shown here is derived from an EMBL/GenBank/DDBJ whole genome shotgun (WGS) entry which is preliminary data.</text>
</comment>
<organism evidence="2 3">
    <name type="scientific">Sordaria brevicollis</name>
    <dbReference type="NCBI Taxonomy" id="83679"/>
    <lineage>
        <taxon>Eukaryota</taxon>
        <taxon>Fungi</taxon>
        <taxon>Dikarya</taxon>
        <taxon>Ascomycota</taxon>
        <taxon>Pezizomycotina</taxon>
        <taxon>Sordariomycetes</taxon>
        <taxon>Sordariomycetidae</taxon>
        <taxon>Sordariales</taxon>
        <taxon>Sordariaceae</taxon>
        <taxon>Sordaria</taxon>
    </lineage>
</organism>
<feature type="compositionally biased region" description="Low complexity" evidence="1">
    <location>
        <begin position="57"/>
        <end position="68"/>
    </location>
</feature>
<feature type="region of interest" description="Disordered" evidence="1">
    <location>
        <begin position="195"/>
        <end position="223"/>
    </location>
</feature>
<evidence type="ECO:0000313" key="2">
    <source>
        <dbReference type="EMBL" id="KAK3388657.1"/>
    </source>
</evidence>
<reference evidence="2" key="1">
    <citation type="journal article" date="2023" name="Mol. Phylogenet. Evol.">
        <title>Genome-scale phylogeny and comparative genomics of the fungal order Sordariales.</title>
        <authorList>
            <person name="Hensen N."/>
            <person name="Bonometti L."/>
            <person name="Westerberg I."/>
            <person name="Brannstrom I.O."/>
            <person name="Guillou S."/>
            <person name="Cros-Aarteil S."/>
            <person name="Calhoun S."/>
            <person name="Haridas S."/>
            <person name="Kuo A."/>
            <person name="Mondo S."/>
            <person name="Pangilinan J."/>
            <person name="Riley R."/>
            <person name="LaButti K."/>
            <person name="Andreopoulos B."/>
            <person name="Lipzen A."/>
            <person name="Chen C."/>
            <person name="Yan M."/>
            <person name="Daum C."/>
            <person name="Ng V."/>
            <person name="Clum A."/>
            <person name="Steindorff A."/>
            <person name="Ohm R.A."/>
            <person name="Martin F."/>
            <person name="Silar P."/>
            <person name="Natvig D.O."/>
            <person name="Lalanne C."/>
            <person name="Gautier V."/>
            <person name="Ament-Velasquez S.L."/>
            <person name="Kruys A."/>
            <person name="Hutchinson M.I."/>
            <person name="Powell A.J."/>
            <person name="Barry K."/>
            <person name="Miller A.N."/>
            <person name="Grigoriev I.V."/>
            <person name="Debuchy R."/>
            <person name="Gladieux P."/>
            <person name="Hiltunen Thoren M."/>
            <person name="Johannesson H."/>
        </authorList>
    </citation>
    <scope>NUCLEOTIDE SEQUENCE</scope>
    <source>
        <strain evidence="2">FGSC 1904</strain>
    </source>
</reference>
<name>A0AAE0U2M8_SORBR</name>
<feature type="compositionally biased region" description="Acidic residues" evidence="1">
    <location>
        <begin position="195"/>
        <end position="214"/>
    </location>
</feature>
<reference evidence="2" key="2">
    <citation type="submission" date="2023-07" db="EMBL/GenBank/DDBJ databases">
        <authorList>
            <consortium name="Lawrence Berkeley National Laboratory"/>
            <person name="Haridas S."/>
            <person name="Hensen N."/>
            <person name="Bonometti L."/>
            <person name="Westerberg I."/>
            <person name="Brannstrom I.O."/>
            <person name="Guillou S."/>
            <person name="Cros-Aarteil S."/>
            <person name="Calhoun S."/>
            <person name="Kuo A."/>
            <person name="Mondo S."/>
            <person name="Pangilinan J."/>
            <person name="Riley R."/>
            <person name="LaButti K."/>
            <person name="Andreopoulos B."/>
            <person name="Lipzen A."/>
            <person name="Chen C."/>
            <person name="Yanf M."/>
            <person name="Daum C."/>
            <person name="Ng V."/>
            <person name="Clum A."/>
            <person name="Steindorff A."/>
            <person name="Ohm R."/>
            <person name="Martin F."/>
            <person name="Silar P."/>
            <person name="Natvig D."/>
            <person name="Lalanne C."/>
            <person name="Gautier V."/>
            <person name="Ament-velasquez S.L."/>
            <person name="Kruys A."/>
            <person name="Hutchinson M.I."/>
            <person name="Powell A.J."/>
            <person name="Barry K."/>
            <person name="Miller A.N."/>
            <person name="Grigoriev I.V."/>
            <person name="Debuchy R."/>
            <person name="Gladieux P."/>
            <person name="Thoren M.H."/>
            <person name="Johannesson H."/>
        </authorList>
    </citation>
    <scope>NUCLEOTIDE SEQUENCE</scope>
    <source>
        <strain evidence="2">FGSC 1904</strain>
    </source>
</reference>
<gene>
    <name evidence="2" type="ORF">B0T20DRAFT_364616</name>
</gene>
<proteinExistence type="predicted"/>
<evidence type="ECO:0000256" key="1">
    <source>
        <dbReference type="SAM" id="MobiDB-lite"/>
    </source>
</evidence>
<dbReference type="Proteomes" id="UP001281003">
    <property type="component" value="Unassembled WGS sequence"/>
</dbReference>
<evidence type="ECO:0000313" key="3">
    <source>
        <dbReference type="Proteomes" id="UP001281003"/>
    </source>
</evidence>
<dbReference type="EMBL" id="JAUTDP010000015">
    <property type="protein sequence ID" value="KAK3388657.1"/>
    <property type="molecule type" value="Genomic_DNA"/>
</dbReference>
<protein>
    <submittedName>
        <fullName evidence="2">Uncharacterized protein</fullName>
    </submittedName>
</protein>